<evidence type="ECO:0000259" key="1">
    <source>
        <dbReference type="PROSITE" id="PS50914"/>
    </source>
</evidence>
<evidence type="ECO:0000313" key="2">
    <source>
        <dbReference type="EMBL" id="ACY19157.1"/>
    </source>
</evidence>
<name>D0LT21_HALO1</name>
<dbReference type="Proteomes" id="UP000001880">
    <property type="component" value="Chromosome"/>
</dbReference>
<accession>D0LT21</accession>
<keyword evidence="3" id="KW-1185">Reference proteome</keyword>
<feature type="domain" description="BON" evidence="1">
    <location>
        <begin position="55"/>
        <end position="123"/>
    </location>
</feature>
<organism evidence="2 3">
    <name type="scientific">Haliangium ochraceum (strain DSM 14365 / JCM 11303 / SMP-2)</name>
    <dbReference type="NCBI Taxonomy" id="502025"/>
    <lineage>
        <taxon>Bacteria</taxon>
        <taxon>Pseudomonadati</taxon>
        <taxon>Myxococcota</taxon>
        <taxon>Polyangia</taxon>
        <taxon>Haliangiales</taxon>
        <taxon>Kofleriaceae</taxon>
        <taxon>Haliangium</taxon>
    </lineage>
</organism>
<feature type="domain" description="BON" evidence="1">
    <location>
        <begin position="357"/>
        <end position="425"/>
    </location>
</feature>
<gene>
    <name evidence="2" type="ordered locus">Hoch_6692</name>
</gene>
<dbReference type="PANTHER" id="PTHR34606">
    <property type="entry name" value="BON DOMAIN-CONTAINING PROTEIN"/>
    <property type="match status" value="1"/>
</dbReference>
<dbReference type="KEGG" id="hoh:Hoch_6692"/>
<feature type="domain" description="BON" evidence="1">
    <location>
        <begin position="284"/>
        <end position="352"/>
    </location>
</feature>
<dbReference type="AlphaFoldDB" id="D0LT21"/>
<dbReference type="Gene3D" id="3.30.1340.30">
    <property type="match status" value="5"/>
</dbReference>
<dbReference type="STRING" id="502025.Hoch_6692"/>
<dbReference type="EMBL" id="CP001804">
    <property type="protein sequence ID" value="ACY19157.1"/>
    <property type="molecule type" value="Genomic_DNA"/>
</dbReference>
<feature type="domain" description="BON" evidence="1">
    <location>
        <begin position="458"/>
        <end position="525"/>
    </location>
</feature>
<dbReference type="InterPro" id="IPR051686">
    <property type="entry name" value="Lipoprotein_DolP"/>
</dbReference>
<dbReference type="RefSeq" id="WP_012831749.1">
    <property type="nucleotide sequence ID" value="NC_013440.1"/>
</dbReference>
<dbReference type="InterPro" id="IPR007055">
    <property type="entry name" value="BON_dom"/>
</dbReference>
<sequence length="543" mass="58936">MASIFKHSSLQIFSASAMALALVACKPGKPAADGTYAGSERAGQAAADDQRKEIADSDIVRVIERELQMDQAVNVARVDVASDGGVVTLSGVVPSLLAKDRATRVAELVRGVRSVSNQIEIEPRATRSDDELRADVKEALAEDSATRHYNVAVAVDSGAVTLSGRVPSWQAVELTGLVVKGVKGVLALDNELGFDDQRRDDDEIAAEIERRMRWDVLVDSGMLEVAVNDGAVHITGVAGSAGERSRAYEDAWVPGVRTVDVSQVEIERWARDPELRDDEFLARDDAEIERAVRDAATYDPRVRAESLAIQVSAGMIALRGTVPDLKARQAAEQLARSTAGVVDVKNYIEVRPGQPMANGELAERVHRALVRNPVTEGYEIEVEATKGRVLLHGTVDYFHERVEAEKVAASVEGVLEIVNQLEVEHTPHAFVFDPHMYPHHPNSSGKELVMVPNNRDASDRDLRDAIREELRWTPFLNGDDIRVSVLGGRVTLSGAVYSWTERRLATVNAFQGGAVAVINRLAVSPRRPLSPSSAPTAQLVATP</sequence>
<dbReference type="HOGENOM" id="CLU_563572_0_0_7"/>
<reference evidence="2 3" key="1">
    <citation type="journal article" date="2010" name="Stand. Genomic Sci.">
        <title>Complete genome sequence of Haliangium ochraceum type strain (SMP-2).</title>
        <authorList>
            <consortium name="US DOE Joint Genome Institute (JGI-PGF)"/>
            <person name="Ivanova N."/>
            <person name="Daum C."/>
            <person name="Lang E."/>
            <person name="Abt B."/>
            <person name="Kopitz M."/>
            <person name="Saunders E."/>
            <person name="Lapidus A."/>
            <person name="Lucas S."/>
            <person name="Glavina Del Rio T."/>
            <person name="Nolan M."/>
            <person name="Tice H."/>
            <person name="Copeland A."/>
            <person name="Cheng J.F."/>
            <person name="Chen F."/>
            <person name="Bruce D."/>
            <person name="Goodwin L."/>
            <person name="Pitluck S."/>
            <person name="Mavromatis K."/>
            <person name="Pati A."/>
            <person name="Mikhailova N."/>
            <person name="Chen A."/>
            <person name="Palaniappan K."/>
            <person name="Land M."/>
            <person name="Hauser L."/>
            <person name="Chang Y.J."/>
            <person name="Jeffries C.D."/>
            <person name="Detter J.C."/>
            <person name="Brettin T."/>
            <person name="Rohde M."/>
            <person name="Goker M."/>
            <person name="Bristow J."/>
            <person name="Markowitz V."/>
            <person name="Eisen J.A."/>
            <person name="Hugenholtz P."/>
            <person name="Kyrpides N.C."/>
            <person name="Klenk H.P."/>
        </authorList>
    </citation>
    <scope>NUCLEOTIDE SEQUENCE [LARGE SCALE GENOMIC DNA]</scope>
    <source>
        <strain evidence="3">DSM 14365 / CIP 107738 / JCM 11303 / AJ 13395 / SMP-2</strain>
    </source>
</reference>
<dbReference type="PANTHER" id="PTHR34606:SF15">
    <property type="entry name" value="BON DOMAIN-CONTAINING PROTEIN"/>
    <property type="match status" value="1"/>
</dbReference>
<dbReference type="Pfam" id="PF04972">
    <property type="entry name" value="BON"/>
    <property type="match status" value="6"/>
</dbReference>
<feature type="domain" description="BON" evidence="1">
    <location>
        <begin position="200"/>
        <end position="268"/>
    </location>
</feature>
<protein>
    <submittedName>
        <fullName evidence="2">Transport-associated</fullName>
    </submittedName>
</protein>
<dbReference type="PROSITE" id="PS51257">
    <property type="entry name" value="PROKAR_LIPOPROTEIN"/>
    <property type="match status" value="1"/>
</dbReference>
<dbReference type="PROSITE" id="PS50914">
    <property type="entry name" value="BON"/>
    <property type="match status" value="6"/>
</dbReference>
<feature type="domain" description="BON" evidence="1">
    <location>
        <begin position="128"/>
        <end position="196"/>
    </location>
</feature>
<dbReference type="SMART" id="SM00749">
    <property type="entry name" value="BON"/>
    <property type="match status" value="6"/>
</dbReference>
<dbReference type="eggNOG" id="COG2823">
    <property type="taxonomic scope" value="Bacteria"/>
</dbReference>
<dbReference type="InterPro" id="IPR014004">
    <property type="entry name" value="Transpt-assoc_nodulatn_dom_bac"/>
</dbReference>
<proteinExistence type="predicted"/>
<evidence type="ECO:0000313" key="3">
    <source>
        <dbReference type="Proteomes" id="UP000001880"/>
    </source>
</evidence>